<accession>A0A1J7JLB0</accession>
<dbReference type="AlphaFoldDB" id="A0A1J7JLB0"/>
<proteinExistence type="predicted"/>
<evidence type="ECO:0000313" key="3">
    <source>
        <dbReference type="Proteomes" id="UP000182658"/>
    </source>
</evidence>
<evidence type="ECO:0000256" key="1">
    <source>
        <dbReference type="SAM" id="MobiDB-lite"/>
    </source>
</evidence>
<dbReference type="Proteomes" id="UP000182658">
    <property type="component" value="Unassembled WGS sequence"/>
</dbReference>
<evidence type="ECO:0000313" key="2">
    <source>
        <dbReference type="EMBL" id="OIW30632.1"/>
    </source>
</evidence>
<protein>
    <submittedName>
        <fullName evidence="2">Uncharacterized protein</fullName>
    </submittedName>
</protein>
<dbReference type="EMBL" id="KV875096">
    <property type="protein sequence ID" value="OIW30632.1"/>
    <property type="molecule type" value="Genomic_DNA"/>
</dbReference>
<organism evidence="2 3">
    <name type="scientific">Coniochaeta ligniaria NRRL 30616</name>
    <dbReference type="NCBI Taxonomy" id="1408157"/>
    <lineage>
        <taxon>Eukaryota</taxon>
        <taxon>Fungi</taxon>
        <taxon>Dikarya</taxon>
        <taxon>Ascomycota</taxon>
        <taxon>Pezizomycotina</taxon>
        <taxon>Sordariomycetes</taxon>
        <taxon>Sordariomycetidae</taxon>
        <taxon>Coniochaetales</taxon>
        <taxon>Coniochaetaceae</taxon>
        <taxon>Coniochaeta</taxon>
    </lineage>
</organism>
<gene>
    <name evidence="2" type="ORF">CONLIGDRAFT_285185</name>
</gene>
<reference evidence="2 3" key="1">
    <citation type="submission" date="2016-10" db="EMBL/GenBank/DDBJ databases">
        <title>Draft genome sequence of Coniochaeta ligniaria NRRL30616, a lignocellulolytic fungus for bioabatement of inhibitors in plant biomass hydrolysates.</title>
        <authorList>
            <consortium name="DOE Joint Genome Institute"/>
            <person name="Jimenez D.J."/>
            <person name="Hector R.E."/>
            <person name="Riley R."/>
            <person name="Sun H."/>
            <person name="Grigoriev I.V."/>
            <person name="Van Elsas J.D."/>
            <person name="Nichols N.N."/>
        </authorList>
    </citation>
    <scope>NUCLEOTIDE SEQUENCE [LARGE SCALE GENOMIC DNA]</scope>
    <source>
        <strain evidence="2 3">NRRL 30616</strain>
    </source>
</reference>
<feature type="region of interest" description="Disordered" evidence="1">
    <location>
        <begin position="92"/>
        <end position="120"/>
    </location>
</feature>
<name>A0A1J7JLB0_9PEZI</name>
<dbReference type="InParanoid" id="A0A1J7JLB0"/>
<keyword evidence="3" id="KW-1185">Reference proteome</keyword>
<sequence>MRKQNQSRFPALRAWVATAARSIATSPSQWILWRQSYGLGSKRRAACGSRDVIKQETGSRRPRRGRYPPAVTEVGMEHRVLLDIIDLGTVGRSDTHRSIQPTPDGNPIASPHRPASLIPA</sequence>